<keyword evidence="1" id="KW-0472">Membrane</keyword>
<feature type="transmembrane region" description="Helical" evidence="1">
    <location>
        <begin position="47"/>
        <end position="67"/>
    </location>
</feature>
<comment type="caution">
    <text evidence="2">The sequence shown here is derived from an EMBL/GenBank/DDBJ whole genome shotgun (WGS) entry which is preliminary data.</text>
</comment>
<name>A0A6M1QNC4_9ACTN</name>
<feature type="transmembrane region" description="Helical" evidence="1">
    <location>
        <begin position="20"/>
        <end position="40"/>
    </location>
</feature>
<feature type="transmembrane region" description="Helical" evidence="1">
    <location>
        <begin position="87"/>
        <end position="104"/>
    </location>
</feature>
<keyword evidence="1" id="KW-1133">Transmembrane helix</keyword>
<keyword evidence="1" id="KW-0812">Transmembrane</keyword>
<gene>
    <name evidence="2" type="ORF">G5C66_00115</name>
</gene>
<feature type="transmembrane region" description="Helical" evidence="1">
    <location>
        <begin position="166"/>
        <end position="187"/>
    </location>
</feature>
<feature type="transmembrane region" description="Helical" evidence="1">
    <location>
        <begin position="116"/>
        <end position="132"/>
    </location>
</feature>
<proteinExistence type="predicted"/>
<evidence type="ECO:0000313" key="3">
    <source>
        <dbReference type="Proteomes" id="UP000483261"/>
    </source>
</evidence>
<accession>A0A6M1QNC4</accession>
<dbReference type="AlphaFoldDB" id="A0A6M1QNC4"/>
<dbReference type="EMBL" id="JAALAA010000001">
    <property type="protein sequence ID" value="NGN91145.1"/>
    <property type="molecule type" value="Genomic_DNA"/>
</dbReference>
<evidence type="ECO:0000256" key="1">
    <source>
        <dbReference type="SAM" id="Phobius"/>
    </source>
</evidence>
<reference evidence="2 3" key="1">
    <citation type="submission" date="2020-02" db="EMBL/GenBank/DDBJ databases">
        <title>Whole-genome analyses of novel actinobacteria.</title>
        <authorList>
            <person name="Sahin N."/>
        </authorList>
    </citation>
    <scope>NUCLEOTIDE SEQUENCE [LARGE SCALE GENOMIC DNA]</scope>
    <source>
        <strain evidence="2 3">KC13</strain>
    </source>
</reference>
<dbReference type="Proteomes" id="UP000483261">
    <property type="component" value="Unassembled WGS sequence"/>
</dbReference>
<organism evidence="2 3">
    <name type="scientific">Nocardioides turkmenicus</name>
    <dbReference type="NCBI Taxonomy" id="2711220"/>
    <lineage>
        <taxon>Bacteria</taxon>
        <taxon>Bacillati</taxon>
        <taxon>Actinomycetota</taxon>
        <taxon>Actinomycetes</taxon>
        <taxon>Propionibacteriales</taxon>
        <taxon>Nocardioidaceae</taxon>
        <taxon>Nocardioides</taxon>
    </lineage>
</organism>
<keyword evidence="3" id="KW-1185">Reference proteome</keyword>
<evidence type="ECO:0000313" key="2">
    <source>
        <dbReference type="EMBL" id="NGN91145.1"/>
    </source>
</evidence>
<dbReference type="RefSeq" id="WP_165108517.1">
    <property type="nucleotide sequence ID" value="NZ_JAALAA010000001.1"/>
</dbReference>
<protein>
    <submittedName>
        <fullName evidence="2">Uncharacterized protein</fullName>
    </submittedName>
</protein>
<sequence>MTSTTAPSAPAYLQRPVRGHWPVALGLAAATFQIVTGVAADAVALTVVVAASCYLGAAAFGLRWIAWANILVGSVVATLRELAGAPWWLGLAVFGAAIVMVGLLRRAPIRPLSAEGFAMIGFGGLAVAAVLISPRFGLALAGVALASHAAWDYVHWRRDVVVPRSMAEFCIALDVVFGAAPITLAVIG</sequence>